<proteinExistence type="predicted"/>
<sequence length="221" mass="24797">MTLHDHIQRYLELVDTANSLFQKVKASHAALMPCTQGCDDCCSVYFQLSLIEAFVINGYFKSQVDPRMQQEVMKKAADVEPMFQQALRASSTRSEEERELGGKSSDEVLGALRIPCVLHVDGSCLLYEHRPITCRLYGAPQKIGGQVIACPKTGFQRNQAYLSIDVAKINETLHDYSREFLSDLIGLTPTSAAEMLFPLPTALRINFDKEFFTDLKARLQA</sequence>
<accession>A0A7C4ETA7</accession>
<comment type="caution">
    <text evidence="1">The sequence shown here is derived from an EMBL/GenBank/DDBJ whole genome shotgun (WGS) entry which is preliminary data.</text>
</comment>
<protein>
    <recommendedName>
        <fullName evidence="2">YkgJ family cysteine cluster protein</fullName>
    </recommendedName>
</protein>
<name>A0A7C4ETA7_9BACT</name>
<dbReference type="AlphaFoldDB" id="A0A7C4ETA7"/>
<gene>
    <name evidence="1" type="ORF">ENV54_01100</name>
</gene>
<evidence type="ECO:0000313" key="1">
    <source>
        <dbReference type="EMBL" id="HGH59874.1"/>
    </source>
</evidence>
<reference evidence="1" key="1">
    <citation type="journal article" date="2020" name="mSystems">
        <title>Genome- and Community-Level Interaction Insights into Carbon Utilization and Element Cycling Functions of Hydrothermarchaeota in Hydrothermal Sediment.</title>
        <authorList>
            <person name="Zhou Z."/>
            <person name="Liu Y."/>
            <person name="Xu W."/>
            <person name="Pan J."/>
            <person name="Luo Z.H."/>
            <person name="Li M."/>
        </authorList>
    </citation>
    <scope>NUCLEOTIDE SEQUENCE [LARGE SCALE GENOMIC DNA]</scope>
    <source>
        <strain evidence="1">SpSt-769</strain>
    </source>
</reference>
<organism evidence="1">
    <name type="scientific">Desulfomonile tiedjei</name>
    <dbReference type="NCBI Taxonomy" id="2358"/>
    <lineage>
        <taxon>Bacteria</taxon>
        <taxon>Pseudomonadati</taxon>
        <taxon>Thermodesulfobacteriota</taxon>
        <taxon>Desulfomonilia</taxon>
        <taxon>Desulfomonilales</taxon>
        <taxon>Desulfomonilaceae</taxon>
        <taxon>Desulfomonile</taxon>
    </lineage>
</organism>
<evidence type="ECO:0008006" key="2">
    <source>
        <dbReference type="Google" id="ProtNLM"/>
    </source>
</evidence>
<dbReference type="EMBL" id="DTGT01000033">
    <property type="protein sequence ID" value="HGH59874.1"/>
    <property type="molecule type" value="Genomic_DNA"/>
</dbReference>